<keyword evidence="2" id="KW-0479">Metal-binding</keyword>
<evidence type="ECO:0000256" key="3">
    <source>
        <dbReference type="ARBA" id="ARBA00023004"/>
    </source>
</evidence>
<dbReference type="EMBL" id="LAZR01002886">
    <property type="protein sequence ID" value="KKN24394.1"/>
    <property type="molecule type" value="Genomic_DNA"/>
</dbReference>
<dbReference type="GO" id="GO:0016740">
    <property type="term" value="F:transferase activity"/>
    <property type="evidence" value="ECO:0007669"/>
    <property type="project" value="TreeGrafter"/>
</dbReference>
<protein>
    <recommendedName>
        <fullName evidence="5">Radical SAM core domain-containing protein</fullName>
    </recommendedName>
</protein>
<proteinExistence type="predicted"/>
<evidence type="ECO:0000256" key="4">
    <source>
        <dbReference type="ARBA" id="ARBA00023014"/>
    </source>
</evidence>
<dbReference type="PANTHER" id="PTHR43726">
    <property type="entry name" value="3-METHYLORNITHINE SYNTHASE"/>
    <property type="match status" value="1"/>
</dbReference>
<dbReference type="InterPro" id="IPR013785">
    <property type="entry name" value="Aldolase_TIM"/>
</dbReference>
<evidence type="ECO:0000313" key="6">
    <source>
        <dbReference type="EMBL" id="KKN24394.1"/>
    </source>
</evidence>
<dbReference type="Gene3D" id="3.20.20.70">
    <property type="entry name" value="Aldolase class I"/>
    <property type="match status" value="1"/>
</dbReference>
<keyword evidence="3" id="KW-0408">Iron</keyword>
<dbReference type="InterPro" id="IPR007197">
    <property type="entry name" value="rSAM"/>
</dbReference>
<dbReference type="GO" id="GO:0046872">
    <property type="term" value="F:metal ion binding"/>
    <property type="evidence" value="ECO:0007669"/>
    <property type="project" value="UniProtKB-KW"/>
</dbReference>
<dbReference type="InterPro" id="IPR034422">
    <property type="entry name" value="HydE/PylB-like"/>
</dbReference>
<keyword evidence="1" id="KW-0949">S-adenosyl-L-methionine</keyword>
<dbReference type="SFLD" id="SFLDS00029">
    <property type="entry name" value="Radical_SAM"/>
    <property type="match status" value="1"/>
</dbReference>
<dbReference type="PANTHER" id="PTHR43726:SF1">
    <property type="entry name" value="BIOTIN SYNTHASE"/>
    <property type="match status" value="1"/>
</dbReference>
<evidence type="ECO:0000259" key="5">
    <source>
        <dbReference type="PROSITE" id="PS51918"/>
    </source>
</evidence>
<sequence>KIVNVEKIKISAGSASVLGLISIGKFKDSQRTCYLMTFKEGHCTANCGFCPQAKSSESSEEMLSRVNWPTFPFEKFLIKLQELHPTKNFERICIQTLRYPENFTDLKEIIIQIRKYVDIPISVSIPPMSNDKLRMLKNVGVQRVGIALDGATQEIFDMVKGKGVNGPYRWEHHYQKLNEAVSIFSEGFVSTHIIIGLGETEKDIIERIEDLQNLKILTSLFAFTPIKGTKFEDLSQPPLLRFRKLQLGRYLIVNKKKTQEDFTFNLGGDIVKINIRRAELINIINNTDTFLTSGCPGCDRPYYTSKPSGPIYNYPRKLDESEDKEIYKSLCRFVN</sequence>
<evidence type="ECO:0000256" key="2">
    <source>
        <dbReference type="ARBA" id="ARBA00022723"/>
    </source>
</evidence>
<gene>
    <name evidence="6" type="ORF">LCGC14_0895410</name>
</gene>
<feature type="non-terminal residue" evidence="6">
    <location>
        <position position="1"/>
    </location>
</feature>
<feature type="domain" description="Radical SAM core" evidence="5">
    <location>
        <begin position="28"/>
        <end position="260"/>
    </location>
</feature>
<dbReference type="Pfam" id="PF04055">
    <property type="entry name" value="Radical_SAM"/>
    <property type="match status" value="1"/>
</dbReference>
<dbReference type="CDD" id="cd01335">
    <property type="entry name" value="Radical_SAM"/>
    <property type="match status" value="1"/>
</dbReference>
<accession>A0A0F9P2V4</accession>
<name>A0A0F9P2V4_9ZZZZ</name>
<comment type="caution">
    <text evidence="6">The sequence shown here is derived from an EMBL/GenBank/DDBJ whole genome shotgun (WGS) entry which is preliminary data.</text>
</comment>
<dbReference type="SFLD" id="SFLDG01098">
    <property type="entry name" value="Uncharacterised_Radical_SAM_Su"/>
    <property type="match status" value="1"/>
</dbReference>
<dbReference type="GO" id="GO:0051536">
    <property type="term" value="F:iron-sulfur cluster binding"/>
    <property type="evidence" value="ECO:0007669"/>
    <property type="project" value="UniProtKB-KW"/>
</dbReference>
<reference evidence="6" key="1">
    <citation type="journal article" date="2015" name="Nature">
        <title>Complex archaea that bridge the gap between prokaryotes and eukaryotes.</title>
        <authorList>
            <person name="Spang A."/>
            <person name="Saw J.H."/>
            <person name="Jorgensen S.L."/>
            <person name="Zaremba-Niedzwiedzka K."/>
            <person name="Martijn J."/>
            <person name="Lind A.E."/>
            <person name="van Eijk R."/>
            <person name="Schleper C."/>
            <person name="Guy L."/>
            <person name="Ettema T.J."/>
        </authorList>
    </citation>
    <scope>NUCLEOTIDE SEQUENCE</scope>
</reference>
<keyword evidence="4" id="KW-0411">Iron-sulfur</keyword>
<dbReference type="AlphaFoldDB" id="A0A0F9P2V4"/>
<dbReference type="SUPFAM" id="SSF102114">
    <property type="entry name" value="Radical SAM enzymes"/>
    <property type="match status" value="1"/>
</dbReference>
<organism evidence="6">
    <name type="scientific">marine sediment metagenome</name>
    <dbReference type="NCBI Taxonomy" id="412755"/>
    <lineage>
        <taxon>unclassified sequences</taxon>
        <taxon>metagenomes</taxon>
        <taxon>ecological metagenomes</taxon>
    </lineage>
</organism>
<dbReference type="InterPro" id="IPR006638">
    <property type="entry name" value="Elp3/MiaA/NifB-like_rSAM"/>
</dbReference>
<dbReference type="PROSITE" id="PS51918">
    <property type="entry name" value="RADICAL_SAM"/>
    <property type="match status" value="1"/>
</dbReference>
<dbReference type="SMART" id="SM00729">
    <property type="entry name" value="Elp3"/>
    <property type="match status" value="1"/>
</dbReference>
<dbReference type="InterPro" id="IPR058240">
    <property type="entry name" value="rSAM_sf"/>
</dbReference>
<evidence type="ECO:0000256" key="1">
    <source>
        <dbReference type="ARBA" id="ARBA00022691"/>
    </source>
</evidence>